<dbReference type="SMART" id="SM00132">
    <property type="entry name" value="LIM"/>
    <property type="match status" value="3"/>
</dbReference>
<keyword evidence="9" id="KW-1185">Reference proteome</keyword>
<evidence type="ECO:0000259" key="7">
    <source>
        <dbReference type="PROSITE" id="PS50023"/>
    </source>
</evidence>
<dbReference type="OrthoDB" id="25414at2759"/>
<dbReference type="PROSITE" id="PS50023">
    <property type="entry name" value="LIM_DOMAIN_2"/>
    <property type="match status" value="2"/>
</dbReference>
<evidence type="ECO:0000256" key="5">
    <source>
        <dbReference type="PROSITE-ProRule" id="PRU00125"/>
    </source>
</evidence>
<feature type="compositionally biased region" description="Polar residues" evidence="6">
    <location>
        <begin position="382"/>
        <end position="392"/>
    </location>
</feature>
<comment type="caution">
    <text evidence="8">The sequence shown here is derived from an EMBL/GenBank/DDBJ whole genome shotgun (WGS) entry which is preliminary data.</text>
</comment>
<dbReference type="Proteomes" id="UP000230233">
    <property type="component" value="Chromosome II"/>
</dbReference>
<feature type="compositionally biased region" description="Basic and acidic residues" evidence="6">
    <location>
        <begin position="135"/>
        <end position="161"/>
    </location>
</feature>
<evidence type="ECO:0000313" key="9">
    <source>
        <dbReference type="Proteomes" id="UP000230233"/>
    </source>
</evidence>
<accession>A0A2G5V3Y7</accession>
<evidence type="ECO:0000256" key="1">
    <source>
        <dbReference type="ARBA" id="ARBA00022723"/>
    </source>
</evidence>
<name>A0A2G5V3Y7_9PELO</name>
<protein>
    <recommendedName>
        <fullName evidence="7">LIM zinc-binding domain-containing protein</fullName>
    </recommendedName>
</protein>
<dbReference type="PANTHER" id="PTHR24207">
    <property type="entry name" value="ZYX102 PROTEIN"/>
    <property type="match status" value="1"/>
</dbReference>
<feature type="region of interest" description="Disordered" evidence="6">
    <location>
        <begin position="378"/>
        <end position="400"/>
    </location>
</feature>
<feature type="domain" description="LIM zinc-binding" evidence="7">
    <location>
        <begin position="603"/>
        <end position="673"/>
    </location>
</feature>
<keyword evidence="3 5" id="KW-0862">Zinc</keyword>
<dbReference type="FunFam" id="2.10.110.10:FF:000139">
    <property type="entry name" value="Protein CBR-ZYX-1"/>
    <property type="match status" value="1"/>
</dbReference>
<dbReference type="PANTHER" id="PTHR24207:SF2">
    <property type="entry name" value="ZYX102 PROTEIN"/>
    <property type="match status" value="1"/>
</dbReference>
<dbReference type="GO" id="GO:0001725">
    <property type="term" value="C:stress fiber"/>
    <property type="evidence" value="ECO:0007669"/>
    <property type="project" value="TreeGrafter"/>
</dbReference>
<dbReference type="InterPro" id="IPR001781">
    <property type="entry name" value="Znf_LIM"/>
</dbReference>
<keyword evidence="1 5" id="KW-0479">Metal-binding</keyword>
<dbReference type="Gene3D" id="2.10.110.10">
    <property type="entry name" value="Cysteine Rich Protein"/>
    <property type="match status" value="3"/>
</dbReference>
<dbReference type="SUPFAM" id="SSF57716">
    <property type="entry name" value="Glucocorticoid receptor-like (DNA-binding domain)"/>
    <property type="match status" value="3"/>
</dbReference>
<gene>
    <name evidence="8" type="primary">Cni-zyx-1</name>
    <name evidence="8" type="synonym">Cnig_chr_II.g5979</name>
    <name evidence="8" type="ORF">B9Z55_005979</name>
</gene>
<feature type="domain" description="LIM zinc-binding" evidence="7">
    <location>
        <begin position="483"/>
        <end position="544"/>
    </location>
</feature>
<feature type="compositionally biased region" description="Pro residues" evidence="6">
    <location>
        <begin position="101"/>
        <end position="110"/>
    </location>
</feature>
<evidence type="ECO:0000256" key="6">
    <source>
        <dbReference type="SAM" id="MobiDB-lite"/>
    </source>
</evidence>
<feature type="region of interest" description="Disordered" evidence="6">
    <location>
        <begin position="92"/>
        <end position="115"/>
    </location>
</feature>
<reference evidence="9" key="1">
    <citation type="submission" date="2017-10" db="EMBL/GenBank/DDBJ databases">
        <title>Rapid genome shrinkage in a self-fertile nematode reveals novel sperm competition proteins.</title>
        <authorList>
            <person name="Yin D."/>
            <person name="Schwarz E.M."/>
            <person name="Thomas C.G."/>
            <person name="Felde R.L."/>
            <person name="Korf I.F."/>
            <person name="Cutter A.D."/>
            <person name="Schartner C.M."/>
            <person name="Ralston E.J."/>
            <person name="Meyer B.J."/>
            <person name="Haag E.S."/>
        </authorList>
    </citation>
    <scope>NUCLEOTIDE SEQUENCE [LARGE SCALE GENOMIC DNA]</scope>
    <source>
        <strain evidence="9">JU1422</strain>
    </source>
</reference>
<keyword evidence="2" id="KW-0677">Repeat</keyword>
<dbReference type="Pfam" id="PF00412">
    <property type="entry name" value="LIM"/>
    <property type="match status" value="3"/>
</dbReference>
<proteinExistence type="predicted"/>
<dbReference type="GO" id="GO:0005925">
    <property type="term" value="C:focal adhesion"/>
    <property type="evidence" value="ECO:0007669"/>
    <property type="project" value="TreeGrafter"/>
</dbReference>
<feature type="region of interest" description="Disordered" evidence="6">
    <location>
        <begin position="432"/>
        <end position="461"/>
    </location>
</feature>
<evidence type="ECO:0000313" key="8">
    <source>
        <dbReference type="EMBL" id="PIC46216.1"/>
    </source>
</evidence>
<feature type="region of interest" description="Disordered" evidence="6">
    <location>
        <begin position="127"/>
        <end position="193"/>
    </location>
</feature>
<dbReference type="CDD" id="cd09357">
    <property type="entry name" value="LIM3_Zyxin_like"/>
    <property type="match status" value="1"/>
</dbReference>
<dbReference type="EMBL" id="PDUG01000002">
    <property type="protein sequence ID" value="PIC46216.1"/>
    <property type="molecule type" value="Genomic_DNA"/>
</dbReference>
<keyword evidence="4 5" id="KW-0440">LIM domain</keyword>
<dbReference type="GO" id="GO:0098609">
    <property type="term" value="P:cell-cell adhesion"/>
    <property type="evidence" value="ECO:0007669"/>
    <property type="project" value="TreeGrafter"/>
</dbReference>
<sequence length="677" mass="76086">MSYLSPLPHYSSPSLGRARSYSTLPRSYDDSADLWDPRLRLHHPLYSHPVGYYYSKYGIQKLSPSRKMKLYLYIVSIFKLIGEIVPSRKWKTENAPRRNNNPPPAPPKPTRPTVDAQALQHAAARLRKTGYNEPIRSDIENLSDGRVDRSDQRVPDGDRTYRAQLQQLAEPKTRAEIPSPPTYSNQSRPLSDFHRDPVALSQFQTSREALLASNSSPTSHYSPINKFSSSTLTQYANKSPSPPSSVRDDVTYVSPYSSKHSYPTNFRSYHKDDDYFTNNTATTATSTGMNHFNDNNNSNKYGNKETVLQWSEPYDPSTFRRSQSPIRNAREMIHEYSTTNYVTEVEQPPPPPPPIDFYQQKTQARNFVQNSLARQLRDEGLTESQKAANRNQTSALSASSSSTLPFDVSRIVKDSYNGDEVDHLVHQMRTKLNQDTLSSSSSPSLVKYPRRQNPSDDLRSSVANYSTTTTASTTSTRKIMNINICVGCGKEITGDQPGCNAMNQIFHVDCFKCGQCSKTLAGASFYNIDDKPTCESCYQNSLEKCTACNRPISDKLLRACGGVYHVNCFVCYSCKKSLDGIPFTLDKDNNVHCVPCFHDKFAPRCAMCSKPIVPQDGEKESVRVVAMDKSFHVDCYKCEDCGMQLSSKLEGQGCYPIDNHLLCKTCNGNRLRVVNSA</sequence>
<dbReference type="STRING" id="1611254.A0A2G5V3Y7"/>
<evidence type="ECO:0000256" key="4">
    <source>
        <dbReference type="ARBA" id="ARBA00023038"/>
    </source>
</evidence>
<dbReference type="GO" id="GO:0046872">
    <property type="term" value="F:metal ion binding"/>
    <property type="evidence" value="ECO:0007669"/>
    <property type="project" value="UniProtKB-KW"/>
</dbReference>
<organism evidence="8 9">
    <name type="scientific">Caenorhabditis nigoni</name>
    <dbReference type="NCBI Taxonomy" id="1611254"/>
    <lineage>
        <taxon>Eukaryota</taxon>
        <taxon>Metazoa</taxon>
        <taxon>Ecdysozoa</taxon>
        <taxon>Nematoda</taxon>
        <taxon>Chromadorea</taxon>
        <taxon>Rhabditida</taxon>
        <taxon>Rhabditina</taxon>
        <taxon>Rhabditomorpha</taxon>
        <taxon>Rhabditoidea</taxon>
        <taxon>Rhabditidae</taxon>
        <taxon>Peloderinae</taxon>
        <taxon>Caenorhabditis</taxon>
    </lineage>
</organism>
<dbReference type="AlphaFoldDB" id="A0A2G5V3Y7"/>
<evidence type="ECO:0000256" key="2">
    <source>
        <dbReference type="ARBA" id="ARBA00022737"/>
    </source>
</evidence>
<evidence type="ECO:0000256" key="3">
    <source>
        <dbReference type="ARBA" id="ARBA00022833"/>
    </source>
</evidence>